<gene>
    <name evidence="1" type="ORF">ISU07_17660</name>
</gene>
<dbReference type="RefSeq" id="WP_194708257.1">
    <property type="nucleotide sequence ID" value="NZ_JADKPN010000012.1"/>
</dbReference>
<dbReference type="Proteomes" id="UP000640489">
    <property type="component" value="Unassembled WGS sequence"/>
</dbReference>
<protein>
    <submittedName>
        <fullName evidence="1">Uncharacterized protein</fullName>
    </submittedName>
</protein>
<name>A0A930VHG7_9ACTN</name>
<sequence length="56" mass="6186">MAKKGKKGKKACLPKKKCCVSKDKCRRCPLLALKRGTLPTGYTVKKRKLVKLPDAA</sequence>
<keyword evidence="2" id="KW-1185">Reference proteome</keyword>
<accession>A0A930VHG7</accession>
<dbReference type="EMBL" id="JADKPN010000012">
    <property type="protein sequence ID" value="MBF4764963.1"/>
    <property type="molecule type" value="Genomic_DNA"/>
</dbReference>
<evidence type="ECO:0000313" key="1">
    <source>
        <dbReference type="EMBL" id="MBF4764963.1"/>
    </source>
</evidence>
<proteinExistence type="predicted"/>
<organism evidence="1 2">
    <name type="scientific">Nocardioides islandensis</name>
    <dbReference type="NCBI Taxonomy" id="433663"/>
    <lineage>
        <taxon>Bacteria</taxon>
        <taxon>Bacillati</taxon>
        <taxon>Actinomycetota</taxon>
        <taxon>Actinomycetes</taxon>
        <taxon>Propionibacteriales</taxon>
        <taxon>Nocardioidaceae</taxon>
        <taxon>Nocardioides</taxon>
    </lineage>
</organism>
<dbReference type="AlphaFoldDB" id="A0A930VHG7"/>
<reference evidence="1" key="1">
    <citation type="submission" date="2020-11" db="EMBL/GenBank/DDBJ databases">
        <title>Nocardioides sp. nov., isolated from Soil of Cynanchum wilfordii Hemsley rhizosphere.</title>
        <authorList>
            <person name="Lee J.-S."/>
            <person name="Suh M.K."/>
            <person name="Kim J.-S."/>
        </authorList>
    </citation>
    <scope>NUCLEOTIDE SEQUENCE</scope>
    <source>
        <strain evidence="1">KCTC 19275</strain>
    </source>
</reference>
<evidence type="ECO:0000313" key="2">
    <source>
        <dbReference type="Proteomes" id="UP000640489"/>
    </source>
</evidence>
<comment type="caution">
    <text evidence="1">The sequence shown here is derived from an EMBL/GenBank/DDBJ whole genome shotgun (WGS) entry which is preliminary data.</text>
</comment>